<gene>
    <name evidence="2" type="ORF">PG2011B_1425</name>
</gene>
<dbReference type="EMBL" id="RSCO01000033">
    <property type="protein sequence ID" value="RYM92970.1"/>
    <property type="molecule type" value="Genomic_DNA"/>
</dbReference>
<evidence type="ECO:0000313" key="3">
    <source>
        <dbReference type="Proteomes" id="UP000293613"/>
    </source>
</evidence>
<feature type="signal peptide" evidence="1">
    <location>
        <begin position="1"/>
        <end position="26"/>
    </location>
</feature>
<name>A0A8B3RGI1_BIFAN</name>
<sequence>MRGRILKTITAITLAGIMLASGSGCGSNQPTTTASPTPTVDVIKKIETDCGVQSERGKELVYRWWSNEGEKNTAQCLLNHMPQDVYDQYAQGVGDASEKYMDGGSATYSDYTSEEGYRYEWTVHYIGGGTAFKTFSILTVTRI</sequence>
<accession>A0A8B3RGI1</accession>
<organism evidence="2 3">
    <name type="scientific">Bifidobacterium animalis subsp. lactis</name>
    <name type="common">Bifidobacterium lactis</name>
    <dbReference type="NCBI Taxonomy" id="302911"/>
    <lineage>
        <taxon>Bacteria</taxon>
        <taxon>Bacillati</taxon>
        <taxon>Actinomycetota</taxon>
        <taxon>Actinomycetes</taxon>
        <taxon>Bifidobacteriales</taxon>
        <taxon>Bifidobacteriaceae</taxon>
        <taxon>Bifidobacterium</taxon>
    </lineage>
</organism>
<evidence type="ECO:0000256" key="1">
    <source>
        <dbReference type="SAM" id="SignalP"/>
    </source>
</evidence>
<dbReference type="RefSeq" id="WP_130077697.1">
    <property type="nucleotide sequence ID" value="NZ_RSCO01000033.1"/>
</dbReference>
<dbReference type="PROSITE" id="PS51257">
    <property type="entry name" value="PROKAR_LIPOPROTEIN"/>
    <property type="match status" value="1"/>
</dbReference>
<feature type="chain" id="PRO_5038975796" evidence="1">
    <location>
        <begin position="27"/>
        <end position="143"/>
    </location>
</feature>
<dbReference type="Proteomes" id="UP000293613">
    <property type="component" value="Unassembled WGS sequence"/>
</dbReference>
<comment type="caution">
    <text evidence="2">The sequence shown here is derived from an EMBL/GenBank/DDBJ whole genome shotgun (WGS) entry which is preliminary data.</text>
</comment>
<evidence type="ECO:0000313" key="2">
    <source>
        <dbReference type="EMBL" id="RYM92970.1"/>
    </source>
</evidence>
<keyword evidence="1" id="KW-0732">Signal</keyword>
<reference evidence="2 3" key="1">
    <citation type="journal article" date="2019" name="Appl. Environ. Microbiol.">
        <title>Dissecting the evolutionary development of the Bifidobacterium animalis species through comparative genomics analyses.</title>
        <authorList>
            <person name="Lugli G.A."/>
            <person name="Mancino W."/>
            <person name="Milani C."/>
            <person name="Duranti S."/>
            <person name="Mancabelli L."/>
            <person name="Napoli S."/>
            <person name="Mangifesta M."/>
            <person name="Viappiani A."/>
            <person name="Anzalone R."/>
            <person name="Longhi G."/>
            <person name="van Sinderen D."/>
            <person name="Ventura M."/>
            <person name="Turroni F."/>
        </authorList>
    </citation>
    <scope>NUCLEOTIDE SEQUENCE [LARGE SCALE GENOMIC DNA]</scope>
    <source>
        <strain evidence="2 3">2011B</strain>
    </source>
</reference>
<protein>
    <submittedName>
        <fullName evidence="2">Uncharacterized protein</fullName>
    </submittedName>
</protein>
<dbReference type="AlphaFoldDB" id="A0A8B3RGI1"/>
<proteinExistence type="predicted"/>